<feature type="compositionally biased region" description="Polar residues" evidence="1">
    <location>
        <begin position="1"/>
        <end position="10"/>
    </location>
</feature>
<reference evidence="2 3" key="1">
    <citation type="journal article" date="2024" name="Environ. Microbiol.">
        <title>Novel evolutionary insights on the interactions of the Holosporales (Alphaproteobacteria) with eukaryotic hosts from comparative genomics.</title>
        <authorList>
            <person name="Giovannini M."/>
            <person name="Petroni G."/>
            <person name="Castelli M."/>
        </authorList>
    </citation>
    <scope>NUCLEOTIDE SEQUENCE [LARGE SCALE GENOMIC DNA]</scope>
    <source>
        <strain evidence="2 3">US_Bl 15I1</strain>
    </source>
</reference>
<keyword evidence="2" id="KW-0966">Cell projection</keyword>
<keyword evidence="3" id="KW-1185">Reference proteome</keyword>
<evidence type="ECO:0000256" key="1">
    <source>
        <dbReference type="SAM" id="MobiDB-lite"/>
    </source>
</evidence>
<sequence length="140" mass="15182">MKIDTTSQIRRTAGKSGVKSKAPADGTFADNLSITETPLPQEIVDISSLSAMPGLLSIQEFPSLSPEDRKHILNSEKILNNLDALQLALISGKISASTLESLKNNIGEEWKTSQDPQLKSLLEEIEIRGAVELAKLERAS</sequence>
<name>A0ABZ2C3I3_9PROT</name>
<keyword evidence="2" id="KW-0969">Cilium</keyword>
<keyword evidence="2" id="KW-0282">Flagellum</keyword>
<proteinExistence type="predicted"/>
<evidence type="ECO:0000313" key="2">
    <source>
        <dbReference type="EMBL" id="WVX66335.1"/>
    </source>
</evidence>
<dbReference type="InterPro" id="IPR019704">
    <property type="entry name" value="Flagellar_assmbl_FliX_class2"/>
</dbReference>
<gene>
    <name evidence="2" type="ORF">Bealeia1_00511</name>
</gene>
<protein>
    <submittedName>
        <fullName evidence="2">Flagellar assembly protein FliX</fullName>
    </submittedName>
</protein>
<dbReference type="Pfam" id="PF10768">
    <property type="entry name" value="FliX"/>
    <property type="match status" value="1"/>
</dbReference>
<accession>A0ABZ2C3I3</accession>
<dbReference type="Proteomes" id="UP001330434">
    <property type="component" value="Chromosome"/>
</dbReference>
<feature type="region of interest" description="Disordered" evidence="1">
    <location>
        <begin position="1"/>
        <end position="32"/>
    </location>
</feature>
<evidence type="ECO:0000313" key="3">
    <source>
        <dbReference type="Proteomes" id="UP001330434"/>
    </source>
</evidence>
<organism evidence="2 3">
    <name type="scientific">Candidatus Bealeia paramacronuclearis</name>
    <dbReference type="NCBI Taxonomy" id="1921001"/>
    <lineage>
        <taxon>Bacteria</taxon>
        <taxon>Pseudomonadati</taxon>
        <taxon>Pseudomonadota</taxon>
        <taxon>Alphaproteobacteria</taxon>
        <taxon>Holosporales</taxon>
        <taxon>Holosporaceae</taxon>
        <taxon>Candidatus Bealeia</taxon>
    </lineage>
</organism>
<dbReference type="EMBL" id="CP133270">
    <property type="protein sequence ID" value="WVX66335.1"/>
    <property type="molecule type" value="Genomic_DNA"/>
</dbReference>
<dbReference type="RefSeq" id="WP_331255215.1">
    <property type="nucleotide sequence ID" value="NZ_CP133270.1"/>
</dbReference>